<sequence>MLLQVVLWGHQQMHSTYESYRSGVLSHVSPLYSPLYSLLTNSKEQEVVKTEALISQHRVYYLASFKAMSQTRYCMVLLTMDFFFCWNEEFNSKVLEASKRLHIKQRVLSIESIATLAEVDTVKLRMDAAGFTQLSSVVEDEFAGHDLSRVAETIG</sequence>
<dbReference type="Proteomes" id="UP001237642">
    <property type="component" value="Unassembled WGS sequence"/>
</dbReference>
<organism evidence="1 2">
    <name type="scientific">Heracleum sosnowskyi</name>
    <dbReference type="NCBI Taxonomy" id="360622"/>
    <lineage>
        <taxon>Eukaryota</taxon>
        <taxon>Viridiplantae</taxon>
        <taxon>Streptophyta</taxon>
        <taxon>Embryophyta</taxon>
        <taxon>Tracheophyta</taxon>
        <taxon>Spermatophyta</taxon>
        <taxon>Magnoliopsida</taxon>
        <taxon>eudicotyledons</taxon>
        <taxon>Gunneridae</taxon>
        <taxon>Pentapetalae</taxon>
        <taxon>asterids</taxon>
        <taxon>campanulids</taxon>
        <taxon>Apiales</taxon>
        <taxon>Apiaceae</taxon>
        <taxon>Apioideae</taxon>
        <taxon>apioid superclade</taxon>
        <taxon>Tordylieae</taxon>
        <taxon>Tordyliinae</taxon>
        <taxon>Heracleum</taxon>
    </lineage>
</organism>
<name>A0AAD8JBH1_9APIA</name>
<dbReference type="AlphaFoldDB" id="A0AAD8JBH1"/>
<reference evidence="1" key="2">
    <citation type="submission" date="2023-05" db="EMBL/GenBank/DDBJ databases">
        <authorList>
            <person name="Schelkunov M.I."/>
        </authorList>
    </citation>
    <scope>NUCLEOTIDE SEQUENCE</scope>
    <source>
        <strain evidence="1">Hsosn_3</strain>
        <tissue evidence="1">Leaf</tissue>
    </source>
</reference>
<reference evidence="1" key="1">
    <citation type="submission" date="2023-02" db="EMBL/GenBank/DDBJ databases">
        <title>Genome of toxic invasive species Heracleum sosnowskyi carries increased number of genes despite the absence of recent whole-genome duplications.</title>
        <authorList>
            <person name="Schelkunov M."/>
            <person name="Shtratnikova V."/>
            <person name="Makarenko M."/>
            <person name="Klepikova A."/>
            <person name="Omelchenko D."/>
            <person name="Novikova G."/>
            <person name="Obukhova E."/>
            <person name="Bogdanov V."/>
            <person name="Penin A."/>
            <person name="Logacheva M."/>
        </authorList>
    </citation>
    <scope>NUCLEOTIDE SEQUENCE</scope>
    <source>
        <strain evidence="1">Hsosn_3</strain>
        <tissue evidence="1">Leaf</tissue>
    </source>
</reference>
<dbReference type="EMBL" id="JAUIZM010000001">
    <property type="protein sequence ID" value="KAK1401272.1"/>
    <property type="molecule type" value="Genomic_DNA"/>
</dbReference>
<keyword evidence="2" id="KW-1185">Reference proteome</keyword>
<proteinExistence type="predicted"/>
<accession>A0AAD8JBH1</accession>
<evidence type="ECO:0000313" key="2">
    <source>
        <dbReference type="Proteomes" id="UP001237642"/>
    </source>
</evidence>
<gene>
    <name evidence="1" type="ORF">POM88_000877</name>
</gene>
<protein>
    <submittedName>
        <fullName evidence="1">Uncharacterized protein</fullName>
    </submittedName>
</protein>
<comment type="caution">
    <text evidence="1">The sequence shown here is derived from an EMBL/GenBank/DDBJ whole genome shotgun (WGS) entry which is preliminary data.</text>
</comment>
<evidence type="ECO:0000313" key="1">
    <source>
        <dbReference type="EMBL" id="KAK1401272.1"/>
    </source>
</evidence>